<dbReference type="Gene3D" id="3.30.43.10">
    <property type="entry name" value="Uridine Diphospho-n-acetylenolpyruvylglucosamine Reductase, domain 2"/>
    <property type="match status" value="1"/>
</dbReference>
<keyword evidence="3" id="KW-0285">Flavoprotein</keyword>
<dbReference type="GO" id="GO:0003824">
    <property type="term" value="F:catalytic activity"/>
    <property type="evidence" value="ECO:0007669"/>
    <property type="project" value="InterPro"/>
</dbReference>
<dbReference type="InterPro" id="IPR016167">
    <property type="entry name" value="FAD-bd_PCMH_sub1"/>
</dbReference>
<dbReference type="InterPro" id="IPR016171">
    <property type="entry name" value="Vanillyl_alc_oxidase_C-sub2"/>
</dbReference>
<keyword evidence="4" id="KW-0274">FAD</keyword>
<dbReference type="Pfam" id="PF02913">
    <property type="entry name" value="FAD-oxidase_C"/>
    <property type="match status" value="1"/>
</dbReference>
<dbReference type="AlphaFoldDB" id="A0A5D0RR58"/>
<dbReference type="Gene3D" id="3.30.70.2740">
    <property type="match status" value="1"/>
</dbReference>
<dbReference type="Gene3D" id="1.10.45.10">
    <property type="entry name" value="Vanillyl-alcohol Oxidase, Chain A, domain 4"/>
    <property type="match status" value="1"/>
</dbReference>
<dbReference type="InterPro" id="IPR051264">
    <property type="entry name" value="FAD-oxidored/transferase_4"/>
</dbReference>
<evidence type="ECO:0000313" key="7">
    <source>
        <dbReference type="Proteomes" id="UP000322080"/>
    </source>
</evidence>
<dbReference type="InterPro" id="IPR004113">
    <property type="entry name" value="FAD-bd_oxidored_4_C"/>
</dbReference>
<dbReference type="SUPFAM" id="SSF56176">
    <property type="entry name" value="FAD-binding/transporter-associated domain-like"/>
    <property type="match status" value="1"/>
</dbReference>
<dbReference type="Proteomes" id="UP000322080">
    <property type="component" value="Unassembled WGS sequence"/>
</dbReference>
<dbReference type="Gene3D" id="3.30.70.2190">
    <property type="match status" value="1"/>
</dbReference>
<sequence length="487" mass="50499">MTLPPLNPADADFARTLRARLPDAAFRPLGPAYLEEPRGLFRGQGGLVVAPGTAEEVAEVVRAAAAARVGVVPYGGGTGLVGGQVMPDGPAPVILSLERMTRIRAVYPAENVLIAEAGAILADVQAAAEAADRLFPLTLASEGSCRIGGNLATNAGGVNVLRYGNARELCLGLEAVLPDGSLWHGLRRLRKDNTGYDLRALMIGAEGTLGVITAASLRLFPRPAVTGTALMVVPSPGAALDLLALAGDRLGPVISAFELISGQAMRFLAETGCIARAPFAALPDWAVLIDLGLARGGDVDAALTGLFEAAQAAGLSSDGVIAQSEAQRAALWAMREEIPEANRRVGSISSHDISLPLSAIPGFLQAATAAIAAKGPFRINCFGHLGDGNLHFNVFPPQGRTRADFPGARTEVAQAVHDLVAQFDGSFSAEHGVGRLKVHALETYADPARLAAMRAIKAALDPDGIMNPGAVLARRTGRREQGQTTPT</sequence>
<comment type="similarity">
    <text evidence="2">Belongs to the FAD-binding oxidoreductase/transferase type 4 family.</text>
</comment>
<accession>A0A5D0RR58</accession>
<dbReference type="RefSeq" id="WP_148376151.1">
    <property type="nucleotide sequence ID" value="NZ_VSIY01000003.1"/>
</dbReference>
<evidence type="ECO:0000256" key="3">
    <source>
        <dbReference type="ARBA" id="ARBA00022630"/>
    </source>
</evidence>
<comment type="cofactor">
    <cofactor evidence="1">
        <name>FAD</name>
        <dbReference type="ChEBI" id="CHEBI:57692"/>
    </cofactor>
</comment>
<dbReference type="InterPro" id="IPR016169">
    <property type="entry name" value="FAD-bd_PCMH_sub2"/>
</dbReference>
<comment type="caution">
    <text evidence="6">The sequence shown here is derived from an EMBL/GenBank/DDBJ whole genome shotgun (WGS) entry which is preliminary data.</text>
</comment>
<dbReference type="PROSITE" id="PS51387">
    <property type="entry name" value="FAD_PCMH"/>
    <property type="match status" value="1"/>
</dbReference>
<feature type="domain" description="FAD-binding PCMH-type" evidence="5">
    <location>
        <begin position="41"/>
        <end position="222"/>
    </location>
</feature>
<evidence type="ECO:0000256" key="4">
    <source>
        <dbReference type="ARBA" id="ARBA00022827"/>
    </source>
</evidence>
<gene>
    <name evidence="6" type="ORF">FVF75_02430</name>
</gene>
<dbReference type="InterPro" id="IPR016164">
    <property type="entry name" value="FAD-linked_Oxase-like_C"/>
</dbReference>
<protein>
    <submittedName>
        <fullName evidence="6">FAD-binding oxidoreductase</fullName>
    </submittedName>
</protein>
<dbReference type="InterPro" id="IPR016166">
    <property type="entry name" value="FAD-bd_PCMH"/>
</dbReference>
<evidence type="ECO:0000313" key="6">
    <source>
        <dbReference type="EMBL" id="TYB83061.1"/>
    </source>
</evidence>
<name>A0A5D0RR58_9RHOB</name>
<dbReference type="GO" id="GO:0022904">
    <property type="term" value="P:respiratory electron transport chain"/>
    <property type="evidence" value="ECO:0007669"/>
    <property type="project" value="TreeGrafter"/>
</dbReference>
<dbReference type="GO" id="GO:0071949">
    <property type="term" value="F:FAD binding"/>
    <property type="evidence" value="ECO:0007669"/>
    <property type="project" value="InterPro"/>
</dbReference>
<evidence type="ECO:0000259" key="5">
    <source>
        <dbReference type="PROSITE" id="PS51387"/>
    </source>
</evidence>
<dbReference type="Pfam" id="PF01565">
    <property type="entry name" value="FAD_binding_4"/>
    <property type="match status" value="1"/>
</dbReference>
<dbReference type="PANTHER" id="PTHR43716:SF2">
    <property type="entry name" value="BLL6224 PROTEIN"/>
    <property type="match status" value="1"/>
</dbReference>
<dbReference type="InterPro" id="IPR006094">
    <property type="entry name" value="Oxid_FAD_bind_N"/>
</dbReference>
<dbReference type="InterPro" id="IPR036318">
    <property type="entry name" value="FAD-bd_PCMH-like_sf"/>
</dbReference>
<organism evidence="6 7">
    <name type="scientific">Maritimibacter fusiformis</name>
    <dbReference type="NCBI Taxonomy" id="2603819"/>
    <lineage>
        <taxon>Bacteria</taxon>
        <taxon>Pseudomonadati</taxon>
        <taxon>Pseudomonadota</taxon>
        <taxon>Alphaproteobacteria</taxon>
        <taxon>Rhodobacterales</taxon>
        <taxon>Roseobacteraceae</taxon>
        <taxon>Maritimibacter</taxon>
    </lineage>
</organism>
<dbReference type="Gene3D" id="3.30.465.10">
    <property type="match status" value="1"/>
</dbReference>
<keyword evidence="7" id="KW-1185">Reference proteome</keyword>
<dbReference type="FunFam" id="1.10.45.10:FF:000001">
    <property type="entry name" value="D-lactate dehydrogenase mitochondrial"/>
    <property type="match status" value="1"/>
</dbReference>
<evidence type="ECO:0000256" key="1">
    <source>
        <dbReference type="ARBA" id="ARBA00001974"/>
    </source>
</evidence>
<proteinExistence type="inferred from homology"/>
<dbReference type="PANTHER" id="PTHR43716">
    <property type="entry name" value="D-2-HYDROXYGLUTARATE DEHYDROGENASE, MITOCHONDRIAL"/>
    <property type="match status" value="1"/>
</dbReference>
<dbReference type="EMBL" id="VSIY01000003">
    <property type="protein sequence ID" value="TYB83061.1"/>
    <property type="molecule type" value="Genomic_DNA"/>
</dbReference>
<evidence type="ECO:0000256" key="2">
    <source>
        <dbReference type="ARBA" id="ARBA00008000"/>
    </source>
</evidence>
<dbReference type="SUPFAM" id="SSF55103">
    <property type="entry name" value="FAD-linked oxidases, C-terminal domain"/>
    <property type="match status" value="1"/>
</dbReference>
<reference evidence="6 7" key="1">
    <citation type="submission" date="2019-08" db="EMBL/GenBank/DDBJ databases">
        <title>Identification of a novel species of the genus Boseongicola.</title>
        <authorList>
            <person name="Zhang X.-Q."/>
        </authorList>
    </citation>
    <scope>NUCLEOTIDE SEQUENCE [LARGE SCALE GENOMIC DNA]</scope>
    <source>
        <strain evidence="6 7">HY14</strain>
    </source>
</reference>